<dbReference type="SUPFAM" id="SSF51905">
    <property type="entry name" value="FAD/NAD(P)-binding domain"/>
    <property type="match status" value="1"/>
</dbReference>
<dbReference type="EMBL" id="CP016786">
    <property type="protein sequence ID" value="ASW43718.1"/>
    <property type="molecule type" value="Genomic_DNA"/>
</dbReference>
<evidence type="ECO:0000313" key="6">
    <source>
        <dbReference type="EMBL" id="ASW43718.1"/>
    </source>
</evidence>
<dbReference type="GO" id="GO:0016491">
    <property type="term" value="F:oxidoreductase activity"/>
    <property type="evidence" value="ECO:0007669"/>
    <property type="project" value="InterPro"/>
</dbReference>
<evidence type="ECO:0000256" key="3">
    <source>
        <dbReference type="ARBA" id="ARBA00022827"/>
    </source>
</evidence>
<accession>A0A343JDW0</accession>
<dbReference type="InterPro" id="IPR050260">
    <property type="entry name" value="FAD-bd_OxRdtase"/>
</dbReference>
<dbReference type="Pfam" id="PF07992">
    <property type="entry name" value="Pyr_redox_2"/>
    <property type="match status" value="1"/>
</dbReference>
<dbReference type="PANTHER" id="PTHR43429:SF3">
    <property type="entry name" value="NITRITE REDUCTASE [NAD(P)H]"/>
    <property type="match status" value="1"/>
</dbReference>
<evidence type="ECO:0000259" key="4">
    <source>
        <dbReference type="Pfam" id="PF07992"/>
    </source>
</evidence>
<feature type="domain" description="FAD/NAD(P)-binding" evidence="4">
    <location>
        <begin position="4"/>
        <end position="294"/>
    </location>
</feature>
<dbReference type="RefSeq" id="WP_119865852.1">
    <property type="nucleotide sequence ID" value="NZ_CP016786.1"/>
</dbReference>
<proteinExistence type="predicted"/>
<dbReference type="KEGG" id="cia:BEN51_09555"/>
<dbReference type="InterPro" id="IPR016156">
    <property type="entry name" value="FAD/NAD-linked_Rdtase_dimer_sf"/>
</dbReference>
<keyword evidence="2" id="KW-0285">Flavoprotein</keyword>
<evidence type="ECO:0000256" key="1">
    <source>
        <dbReference type="ARBA" id="ARBA00001974"/>
    </source>
</evidence>
<dbReference type="AlphaFoldDB" id="A0A343JDW0"/>
<comment type="cofactor">
    <cofactor evidence="1">
        <name>FAD</name>
        <dbReference type="ChEBI" id="CHEBI:57692"/>
    </cofactor>
</comment>
<gene>
    <name evidence="6" type="ORF">BEN51_09555</name>
</gene>
<keyword evidence="7" id="KW-1185">Reference proteome</keyword>
<dbReference type="PRINTS" id="PR00368">
    <property type="entry name" value="FADPNR"/>
</dbReference>
<dbReference type="InterPro" id="IPR041575">
    <property type="entry name" value="Rubredoxin_C"/>
</dbReference>
<dbReference type="InterPro" id="IPR023753">
    <property type="entry name" value="FAD/NAD-binding_dom"/>
</dbReference>
<name>A0A343JDW0_9CLOT</name>
<reference evidence="6 7" key="1">
    <citation type="submission" date="2016-08" db="EMBL/GenBank/DDBJ databases">
        <title>Complete Genome Sequence Of The Indigo Reducing Clostridium isatidis DSM15098.</title>
        <authorList>
            <person name="Little G.T."/>
            <person name="Minton N.P."/>
        </authorList>
    </citation>
    <scope>NUCLEOTIDE SEQUENCE [LARGE SCALE GENOMIC DNA]</scope>
    <source>
        <strain evidence="6 7">DSM 15098</strain>
    </source>
</reference>
<protein>
    <submittedName>
        <fullName evidence="6">Pyridine nucleotide-disulfide oxidoreductase</fullName>
    </submittedName>
</protein>
<dbReference type="OrthoDB" id="9807946at2"/>
<evidence type="ECO:0000313" key="7">
    <source>
        <dbReference type="Proteomes" id="UP000264883"/>
    </source>
</evidence>
<organism evidence="6 7">
    <name type="scientific">Clostridium isatidis</name>
    <dbReference type="NCBI Taxonomy" id="182773"/>
    <lineage>
        <taxon>Bacteria</taxon>
        <taxon>Bacillati</taxon>
        <taxon>Bacillota</taxon>
        <taxon>Clostridia</taxon>
        <taxon>Eubacteriales</taxon>
        <taxon>Clostridiaceae</taxon>
        <taxon>Clostridium</taxon>
    </lineage>
</organism>
<evidence type="ECO:0000256" key="2">
    <source>
        <dbReference type="ARBA" id="ARBA00022630"/>
    </source>
</evidence>
<dbReference type="Gene3D" id="3.50.50.60">
    <property type="entry name" value="FAD/NAD(P)-binding domain"/>
    <property type="match status" value="2"/>
</dbReference>
<dbReference type="PANTHER" id="PTHR43429">
    <property type="entry name" value="PYRIDINE NUCLEOTIDE-DISULFIDE OXIDOREDUCTASE DOMAIN-CONTAINING"/>
    <property type="match status" value="1"/>
</dbReference>
<evidence type="ECO:0000259" key="5">
    <source>
        <dbReference type="Pfam" id="PF18267"/>
    </source>
</evidence>
<dbReference type="Proteomes" id="UP000264883">
    <property type="component" value="Chromosome"/>
</dbReference>
<dbReference type="Pfam" id="PF18267">
    <property type="entry name" value="Rubredoxin_C"/>
    <property type="match status" value="1"/>
</dbReference>
<dbReference type="Gene3D" id="3.30.390.30">
    <property type="match status" value="1"/>
</dbReference>
<dbReference type="PRINTS" id="PR00411">
    <property type="entry name" value="PNDRDTASEI"/>
</dbReference>
<sequence length="404" mass="45537">MNKNIVIIGGGIAALSAIKAIREIDKEINIYVFQDEKYYPYYRIKLTKGLFDNIEESKFLLQKKEWYELNKVNLYLDKEVIAIDIVNNEVKINDGSSLKYDKLLIATGASNFIPPIKGINKKNVFTIRKFEDIEDIKANAKDKQTVLNIGGGVQGLEAAWAFSKEGKDVTVVEALERLMPRQLDKRASDILKNKIEKCNIRILLNAQVERISGESSVDGVILKDGNKINCDMILYSVGIRSNIKLLENTDVKIKRGVLVNNKMQTNIENIYAAGDVAELEGQIGGLWTVASEEGKIAGYNMAEKDKEYCIIPPVTMMNAFNISIFSVGNIDEENCEETIIEDNKEEELYKRLFIKDKIIVGAILVGDTKEAMLLKKAVEKKVLLSDLDLNKINYEDIILKLKSK</sequence>
<keyword evidence="3" id="KW-0274">FAD</keyword>
<feature type="domain" description="NADH-rubredoxin oxidoreductase C-terminal" evidence="5">
    <location>
        <begin position="313"/>
        <end position="381"/>
    </location>
</feature>
<dbReference type="InterPro" id="IPR036188">
    <property type="entry name" value="FAD/NAD-bd_sf"/>
</dbReference>